<reference evidence="4" key="1">
    <citation type="submission" date="2019-09" db="EMBL/GenBank/DDBJ databases">
        <authorList>
            <person name="Li J."/>
        </authorList>
    </citation>
    <scope>NUCLEOTIDE SEQUENCE [LARGE SCALE GENOMIC DNA]</scope>
    <source>
        <strain evidence="4">NRBC 14897</strain>
    </source>
</reference>
<evidence type="ECO:0000256" key="3">
    <source>
        <dbReference type="SAM" id="MobiDB-lite"/>
    </source>
</evidence>
<dbReference type="Gene3D" id="1.10.1530.10">
    <property type="match status" value="1"/>
</dbReference>
<dbReference type="SUPFAM" id="SSF89733">
    <property type="entry name" value="L-sulfolactate dehydrogenase-like"/>
    <property type="match status" value="1"/>
</dbReference>
<dbReference type="Gene3D" id="3.30.1370.60">
    <property type="entry name" value="Hypothetical oxidoreductase yiak, domain 2"/>
    <property type="match status" value="1"/>
</dbReference>
<dbReference type="Proteomes" id="UP001515100">
    <property type="component" value="Unassembled WGS sequence"/>
</dbReference>
<dbReference type="InterPro" id="IPR036111">
    <property type="entry name" value="Mal/L-sulfo/L-lacto_DH-like_sf"/>
</dbReference>
<proteinExistence type="inferred from homology"/>
<protein>
    <submittedName>
        <fullName evidence="4">Ldh family oxidoreductase</fullName>
    </submittedName>
</protein>
<dbReference type="AlphaFoldDB" id="A0A641ARW3"/>
<feature type="region of interest" description="Disordered" evidence="3">
    <location>
        <begin position="367"/>
        <end position="386"/>
    </location>
</feature>
<evidence type="ECO:0000313" key="5">
    <source>
        <dbReference type="Proteomes" id="UP001515100"/>
    </source>
</evidence>
<gene>
    <name evidence="4" type="ORF">ESP62_005825</name>
</gene>
<comment type="similarity">
    <text evidence="1">Belongs to the LDH2/MDH2 oxidoreductase family.</text>
</comment>
<keyword evidence="5" id="KW-1185">Reference proteome</keyword>
<evidence type="ECO:0000313" key="4">
    <source>
        <dbReference type="EMBL" id="KAA1380685.1"/>
    </source>
</evidence>
<dbReference type="InterPro" id="IPR003767">
    <property type="entry name" value="Malate/L-lactate_DH-like"/>
</dbReference>
<comment type="caution">
    <text evidence="4">The sequence shown here is derived from an EMBL/GenBank/DDBJ whole genome shotgun (WGS) entry which is preliminary data.</text>
</comment>
<evidence type="ECO:0000256" key="1">
    <source>
        <dbReference type="ARBA" id="ARBA00006056"/>
    </source>
</evidence>
<dbReference type="InterPro" id="IPR043144">
    <property type="entry name" value="Mal/L-sulf/L-lact_DH-like_ah"/>
</dbReference>
<feature type="compositionally biased region" description="Basic and acidic residues" evidence="3">
    <location>
        <begin position="371"/>
        <end position="384"/>
    </location>
</feature>
<dbReference type="EMBL" id="SDPP02000001">
    <property type="protein sequence ID" value="KAA1380685.1"/>
    <property type="molecule type" value="Genomic_DNA"/>
</dbReference>
<name>A0A641ARW3_9ACTN</name>
<accession>A0A641ARW3</accession>
<dbReference type="PANTHER" id="PTHR11091">
    <property type="entry name" value="OXIDOREDUCTASE-RELATED"/>
    <property type="match status" value="1"/>
</dbReference>
<dbReference type="Pfam" id="PF02615">
    <property type="entry name" value="Ldh_2"/>
    <property type="match status" value="1"/>
</dbReference>
<dbReference type="OrthoDB" id="924592at2"/>
<dbReference type="PANTHER" id="PTHR11091:SF0">
    <property type="entry name" value="MALATE DEHYDROGENASE"/>
    <property type="match status" value="1"/>
</dbReference>
<dbReference type="GO" id="GO:0016491">
    <property type="term" value="F:oxidoreductase activity"/>
    <property type="evidence" value="ECO:0007669"/>
    <property type="project" value="UniProtKB-KW"/>
</dbReference>
<dbReference type="InterPro" id="IPR043143">
    <property type="entry name" value="Mal/L-sulf/L-lact_DH-like_NADP"/>
</dbReference>
<organism evidence="4 5">
    <name type="scientific">Aeromicrobium fastidiosum</name>
    <dbReference type="NCBI Taxonomy" id="52699"/>
    <lineage>
        <taxon>Bacteria</taxon>
        <taxon>Bacillati</taxon>
        <taxon>Actinomycetota</taxon>
        <taxon>Actinomycetes</taxon>
        <taxon>Propionibacteriales</taxon>
        <taxon>Nocardioidaceae</taxon>
        <taxon>Aeromicrobium</taxon>
    </lineage>
</organism>
<evidence type="ECO:0000256" key="2">
    <source>
        <dbReference type="ARBA" id="ARBA00023002"/>
    </source>
</evidence>
<keyword evidence="2" id="KW-0560">Oxidoreductase</keyword>
<sequence length="510" mass="52492">MNALGGARSSGRASGGIHVTDLIVAQGPTGNESIVVPGLTAHAQPGEVVALRCPTRDVAAALVETLSGRRQAQYGLISVGASTSRRIAPRTPRGLVTVELDRVGNLDPSCRAIVVDAGTAPAGASVSEVHVLAGGGAAVLVVTADEQLAAAADRQVEVEPLTDPAASAVQDPIIALADLTELVTATLCAEGVAPRRAALVARVLVDADARGHFSHGVGLLPMYVDRIRAGGIDPVADPQWVSEMGVVKVLDAQGGFGQVAAELAAQTVAEDAAVSGIAAVGVRGNNHIGMLAAYRDSFTRHGVVGLVFNVSGPSVAAPGAGRATLGNDAVCLVAPLEGSRPFIVDFATGIVASGKIRDAAHRGRPVPPEWLVDRRGRPTTDPHQLDAGGAVPVFGGYKGLGVALITEVLAGVLAGATISPRVHKQRAEPDHPMDCSQMFIAFSPRAFGDPPIHELVDELREAVVRGYLGELPDVHLPEQQETAAEERAHRDGVRVPRAVVDQLGWDVGAP</sequence>